<feature type="transmembrane region" description="Helical" evidence="1">
    <location>
        <begin position="38"/>
        <end position="58"/>
    </location>
</feature>
<comment type="caution">
    <text evidence="2">The sequence shown here is derived from an EMBL/GenBank/DDBJ whole genome shotgun (WGS) entry which is preliminary data.</text>
</comment>
<reference evidence="2 3" key="1">
    <citation type="submission" date="2017-11" db="EMBL/GenBank/DDBJ databases">
        <title>Draft Genome Sequence of Lactobacillus curieae NBRC 111893 isolated from Koso, a Japanese sugar-Vegetable Fermented Beverage.</title>
        <authorList>
            <person name="Chiou T.Y."/>
            <person name="Oshima K."/>
            <person name="Suda W."/>
            <person name="Hattori M."/>
            <person name="Takahashi T."/>
        </authorList>
    </citation>
    <scope>NUCLEOTIDE SEQUENCE [LARGE SCALE GENOMIC DNA]</scope>
    <source>
        <strain evidence="2 3">NBRC111893</strain>
    </source>
</reference>
<dbReference type="EMBL" id="BEXA01000005">
    <property type="protein sequence ID" value="GAY73994.1"/>
    <property type="molecule type" value="Genomic_DNA"/>
</dbReference>
<name>A0A401FNQ7_9LACO</name>
<keyword evidence="1" id="KW-0472">Membrane</keyword>
<sequence length="110" mass="12005">MLSYYLCAIVTLISATVSLGFSIDAVRKSRNDGAMINARYAFSRSLSLFVVALGLLFIHSNPYLITITLIMIGVQFIDGIVGIPVSRFKTWGPLLTAIGNAIFLGLFLFI</sequence>
<dbReference type="AlphaFoldDB" id="A0A401FNQ7"/>
<keyword evidence="3" id="KW-1185">Reference proteome</keyword>
<protein>
    <submittedName>
        <fullName evidence="2">Uncharacterized protein</fullName>
    </submittedName>
</protein>
<evidence type="ECO:0000256" key="1">
    <source>
        <dbReference type="SAM" id="Phobius"/>
    </source>
</evidence>
<keyword evidence="1" id="KW-1133">Transmembrane helix</keyword>
<accession>A0A401FNQ7</accession>
<keyword evidence="1" id="KW-0812">Transmembrane</keyword>
<feature type="transmembrane region" description="Helical" evidence="1">
    <location>
        <begin position="91"/>
        <end position="109"/>
    </location>
</feature>
<feature type="transmembrane region" description="Helical" evidence="1">
    <location>
        <begin position="63"/>
        <end position="85"/>
    </location>
</feature>
<dbReference type="OrthoDB" id="2194471at2"/>
<dbReference type="RefSeq" id="WP_125008720.1">
    <property type="nucleotide sequence ID" value="NZ_BEXA01000005.1"/>
</dbReference>
<gene>
    <name evidence="2" type="ORF">NBRC111893_2140</name>
</gene>
<evidence type="ECO:0000313" key="2">
    <source>
        <dbReference type="EMBL" id="GAY73994.1"/>
    </source>
</evidence>
<organism evidence="2 3">
    <name type="scientific">Lentilactobacillus kosonis</name>
    <dbReference type="NCBI Taxonomy" id="2810561"/>
    <lineage>
        <taxon>Bacteria</taxon>
        <taxon>Bacillati</taxon>
        <taxon>Bacillota</taxon>
        <taxon>Bacilli</taxon>
        <taxon>Lactobacillales</taxon>
        <taxon>Lactobacillaceae</taxon>
        <taxon>Lentilactobacillus</taxon>
    </lineage>
</organism>
<evidence type="ECO:0000313" key="3">
    <source>
        <dbReference type="Proteomes" id="UP000286974"/>
    </source>
</evidence>
<dbReference type="Proteomes" id="UP000286974">
    <property type="component" value="Unassembled WGS sequence"/>
</dbReference>
<proteinExistence type="predicted"/>